<dbReference type="GO" id="GO:0005886">
    <property type="term" value="C:plasma membrane"/>
    <property type="evidence" value="ECO:0007669"/>
    <property type="project" value="UniProtKB-SubCell"/>
</dbReference>
<feature type="transmembrane region" description="Helical" evidence="6">
    <location>
        <begin position="110"/>
        <end position="132"/>
    </location>
</feature>
<dbReference type="PANTHER" id="PTHR33545">
    <property type="entry name" value="UPF0750 MEMBRANE PROTEIN YITT-RELATED"/>
    <property type="match status" value="1"/>
</dbReference>
<dbReference type="CDD" id="cd16380">
    <property type="entry name" value="YitT_C"/>
    <property type="match status" value="1"/>
</dbReference>
<dbReference type="InterPro" id="IPR019264">
    <property type="entry name" value="DUF2179"/>
</dbReference>
<dbReference type="EMBL" id="SDWY01000004">
    <property type="protein sequence ID" value="MDN6900930.1"/>
    <property type="molecule type" value="Genomic_DNA"/>
</dbReference>
<evidence type="ECO:0000313" key="8">
    <source>
        <dbReference type="EMBL" id="MDN6900930.1"/>
    </source>
</evidence>
<organism evidence="8 11">
    <name type="scientific">Oenococcus sicerae</name>
    <dbReference type="NCBI Taxonomy" id="2203724"/>
    <lineage>
        <taxon>Bacteria</taxon>
        <taxon>Bacillati</taxon>
        <taxon>Bacillota</taxon>
        <taxon>Bacilli</taxon>
        <taxon>Lactobacillales</taxon>
        <taxon>Lactobacillaceae</taxon>
        <taxon>Oenococcus</taxon>
    </lineage>
</organism>
<feature type="transmembrane region" description="Helical" evidence="6">
    <location>
        <begin position="84"/>
        <end position="104"/>
    </location>
</feature>
<dbReference type="Proteomes" id="UP000286907">
    <property type="component" value="Chromosome"/>
</dbReference>
<evidence type="ECO:0000313" key="11">
    <source>
        <dbReference type="Proteomes" id="UP001167919"/>
    </source>
</evidence>
<accession>A0AAJ1RDD2</accession>
<feature type="transmembrane region" description="Helical" evidence="6">
    <location>
        <begin position="12"/>
        <end position="35"/>
    </location>
</feature>
<evidence type="ECO:0000256" key="3">
    <source>
        <dbReference type="ARBA" id="ARBA00022692"/>
    </source>
</evidence>
<gene>
    <name evidence="9" type="ORF">DLJ48_01015</name>
    <name evidence="8" type="ORF">EVC35_08030</name>
</gene>
<name>A0AAJ1RDD2_9LACO</name>
<dbReference type="Proteomes" id="UP001167919">
    <property type="component" value="Unassembled WGS sequence"/>
</dbReference>
<dbReference type="EMBL" id="CP029684">
    <property type="protein sequence ID" value="QAS69204.1"/>
    <property type="molecule type" value="Genomic_DNA"/>
</dbReference>
<feature type="transmembrane region" description="Helical" evidence="6">
    <location>
        <begin position="152"/>
        <end position="173"/>
    </location>
</feature>
<reference evidence="9" key="3">
    <citation type="submission" date="2020-01" db="EMBL/GenBank/DDBJ databases">
        <authorList>
            <person name="Cousin F.J."/>
            <person name="Le Guellec R."/>
            <person name="Cretenet M."/>
        </authorList>
    </citation>
    <scope>NUCLEOTIDE SEQUENCE</scope>
    <source>
        <strain evidence="9">UCMA 15228</strain>
    </source>
</reference>
<dbReference type="Pfam" id="PF02588">
    <property type="entry name" value="YitT_membrane"/>
    <property type="match status" value="1"/>
</dbReference>
<keyword evidence="10" id="KW-1185">Reference proteome</keyword>
<dbReference type="PANTHER" id="PTHR33545:SF5">
    <property type="entry name" value="UPF0750 MEMBRANE PROTEIN YITT"/>
    <property type="match status" value="1"/>
</dbReference>
<sequence>MDQLRNYLSKHAIVARAGAALLYGILVAVAMNFFWKPGNIYSSGFNGLGQLISYFFSANALPLVILIVNIPMTILAWAIISHRLAFFEIVAIACSSLFIDIIAAPVKPLISDPLMCAIFGGAINGFATGFALKNGVATGGLDIFEILGKRFWNIKVFPINIAFNSIIMVGSGLQHGWKYAFYSIIGIVVSAWMTSIAYTQQQQMQVMIVTNNKEQMVDSIQAHLRRGITVLDDASGGYLHDSKHVIFTVITLEERYELREAVHEADDKAFASMWKVDHTWGNFYEKQV</sequence>
<evidence type="ECO:0000256" key="6">
    <source>
        <dbReference type="SAM" id="Phobius"/>
    </source>
</evidence>
<dbReference type="InterPro" id="IPR051461">
    <property type="entry name" value="UPF0750_membrane"/>
</dbReference>
<reference evidence="8" key="2">
    <citation type="submission" date="2019-01" db="EMBL/GenBank/DDBJ databases">
        <title>Oenococcus sicerae UCMA17102.</title>
        <authorList>
            <person name="Cousin F.J."/>
            <person name="Le Guellec R."/>
            <person name="Cretenet M."/>
        </authorList>
    </citation>
    <scope>NUCLEOTIDE SEQUENCE</scope>
    <source>
        <strain evidence="8">UCMA17102</strain>
    </source>
</reference>
<keyword evidence="3 6" id="KW-0812">Transmembrane</keyword>
<protein>
    <submittedName>
        <fullName evidence="8">YitT family protein</fullName>
    </submittedName>
</protein>
<evidence type="ECO:0000313" key="9">
    <source>
        <dbReference type="EMBL" id="QAS69204.1"/>
    </source>
</evidence>
<evidence type="ECO:0000313" key="10">
    <source>
        <dbReference type="Proteomes" id="UP000286907"/>
    </source>
</evidence>
<reference evidence="9 10" key="1">
    <citation type="journal article" date="2019" name="Syst. Appl. Microbiol.">
        <title>Oenococcus sicerae sp. nov., isolated from French cider.</title>
        <authorList>
            <person name="Cousin F.J."/>
            <person name="Le Guellec R."/>
            <person name="Chagnot C."/>
            <person name="Goux D."/>
            <person name="Dalmasso M."/>
            <person name="Laplace J.M."/>
            <person name="Cretenet M."/>
        </authorList>
    </citation>
    <scope>NUCLEOTIDE SEQUENCE [LARGE SCALE GENOMIC DNA]</scope>
    <source>
        <strain evidence="9 10">UCMA 15228</strain>
    </source>
</reference>
<dbReference type="InterPro" id="IPR003740">
    <property type="entry name" value="YitT"/>
</dbReference>
<feature type="transmembrane region" description="Helical" evidence="6">
    <location>
        <begin position="179"/>
        <end position="198"/>
    </location>
</feature>
<feature type="transmembrane region" description="Helical" evidence="6">
    <location>
        <begin position="55"/>
        <end position="77"/>
    </location>
</feature>
<dbReference type="InterPro" id="IPR015867">
    <property type="entry name" value="N-reg_PII/ATP_PRibTrfase_C"/>
</dbReference>
<keyword evidence="4 6" id="KW-1133">Transmembrane helix</keyword>
<feature type="domain" description="DUF2179" evidence="7">
    <location>
        <begin position="226"/>
        <end position="281"/>
    </location>
</feature>
<evidence type="ECO:0000256" key="1">
    <source>
        <dbReference type="ARBA" id="ARBA00004651"/>
    </source>
</evidence>
<evidence type="ECO:0000256" key="4">
    <source>
        <dbReference type="ARBA" id="ARBA00022989"/>
    </source>
</evidence>
<proteinExistence type="predicted"/>
<dbReference type="Gene3D" id="3.30.70.120">
    <property type="match status" value="1"/>
</dbReference>
<dbReference type="AlphaFoldDB" id="A0AAJ1RDD2"/>
<evidence type="ECO:0000256" key="5">
    <source>
        <dbReference type="ARBA" id="ARBA00023136"/>
    </source>
</evidence>
<keyword evidence="2" id="KW-1003">Cell membrane</keyword>
<comment type="subcellular location">
    <subcellularLocation>
        <location evidence="1">Cell membrane</location>
        <topology evidence="1">Multi-pass membrane protein</topology>
    </subcellularLocation>
</comment>
<dbReference type="RefSeq" id="WP_128687042.1">
    <property type="nucleotide sequence ID" value="NZ_CP029684.2"/>
</dbReference>
<evidence type="ECO:0000259" key="7">
    <source>
        <dbReference type="Pfam" id="PF10035"/>
    </source>
</evidence>
<dbReference type="Pfam" id="PF10035">
    <property type="entry name" value="DUF2179"/>
    <property type="match status" value="1"/>
</dbReference>
<evidence type="ECO:0000256" key="2">
    <source>
        <dbReference type="ARBA" id="ARBA00022475"/>
    </source>
</evidence>
<dbReference type="PIRSF" id="PIRSF006483">
    <property type="entry name" value="Membrane_protein_YitT"/>
    <property type="match status" value="1"/>
</dbReference>
<keyword evidence="5 6" id="KW-0472">Membrane</keyword>